<comment type="caution">
    <text evidence="3">The sequence shown here is derived from an EMBL/GenBank/DDBJ whole genome shotgun (WGS) entry which is preliminary data.</text>
</comment>
<accession>A0A330HCV2</accession>
<evidence type="ECO:0000313" key="3">
    <source>
        <dbReference type="EMBL" id="RAZ84394.1"/>
    </source>
</evidence>
<dbReference type="Gene3D" id="3.30.160.250">
    <property type="match status" value="1"/>
</dbReference>
<organism evidence="3 4">
    <name type="scientific">Mesorhizobium hawassense</name>
    <dbReference type="NCBI Taxonomy" id="1209954"/>
    <lineage>
        <taxon>Bacteria</taxon>
        <taxon>Pseudomonadati</taxon>
        <taxon>Pseudomonadota</taxon>
        <taxon>Alphaproteobacteria</taxon>
        <taxon>Hyphomicrobiales</taxon>
        <taxon>Phyllobacteriaceae</taxon>
        <taxon>Mesorhizobium</taxon>
    </lineage>
</organism>
<feature type="region of interest" description="Disordered" evidence="1">
    <location>
        <begin position="1"/>
        <end position="20"/>
    </location>
</feature>
<dbReference type="AlphaFoldDB" id="A0A330HCV2"/>
<dbReference type="Proteomes" id="UP000251558">
    <property type="component" value="Unassembled WGS sequence"/>
</dbReference>
<reference evidence="3 4" key="2">
    <citation type="submission" date="2018-07" db="EMBL/GenBank/DDBJ databases">
        <title>Diversity of Mesorhizobium strains in Brazil.</title>
        <authorList>
            <person name="Helene L.C.F."/>
            <person name="Dall'Agnol R."/>
            <person name="Delamuta J.R.M."/>
            <person name="Hungria M."/>
        </authorList>
    </citation>
    <scope>NUCLEOTIDE SEQUENCE [LARGE SCALE GENOMIC DNA]</scope>
    <source>
        <strain evidence="3 4">AC99b</strain>
    </source>
</reference>
<gene>
    <name evidence="3" type="ORF">DPM33_31875</name>
</gene>
<evidence type="ECO:0000259" key="2">
    <source>
        <dbReference type="Pfam" id="PF15919"/>
    </source>
</evidence>
<feature type="domain" description="HicB-like antitoxin of toxin-antitoxin system" evidence="2">
    <location>
        <begin position="27"/>
        <end position="148"/>
    </location>
</feature>
<dbReference type="OrthoDB" id="9807959at2"/>
<dbReference type="SUPFAM" id="SSF143100">
    <property type="entry name" value="TTHA1013/TTHA0281-like"/>
    <property type="match status" value="1"/>
</dbReference>
<dbReference type="InterPro" id="IPR035069">
    <property type="entry name" value="TTHA1013/TTHA0281-like"/>
</dbReference>
<dbReference type="InterPro" id="IPR031807">
    <property type="entry name" value="HicB-like"/>
</dbReference>
<reference evidence="4" key="1">
    <citation type="submission" date="2018-06" db="EMBL/GenBank/DDBJ databases">
        <authorList>
            <person name="Helene L.C."/>
            <person name="Dall'Agnol R."/>
            <person name="Delamuta J.R."/>
            <person name="Hungria M."/>
        </authorList>
    </citation>
    <scope>NUCLEOTIDE SEQUENCE [LARGE SCALE GENOMIC DNA]</scope>
    <source>
        <strain evidence="4">AC99b</strain>
    </source>
</reference>
<keyword evidence="4" id="KW-1185">Reference proteome</keyword>
<dbReference type="EMBL" id="QMBP01000024">
    <property type="protein sequence ID" value="RAZ84394.1"/>
    <property type="molecule type" value="Genomic_DNA"/>
</dbReference>
<proteinExistence type="predicted"/>
<name>A0A330HCV2_9HYPH</name>
<dbReference type="CDD" id="cd22231">
    <property type="entry name" value="RHH_NikR_HicB-like"/>
    <property type="match status" value="1"/>
</dbReference>
<protein>
    <submittedName>
        <fullName evidence="3">HicB family protein</fullName>
    </submittedName>
</protein>
<feature type="compositionally biased region" description="Polar residues" evidence="1">
    <location>
        <begin position="1"/>
        <end position="11"/>
    </location>
</feature>
<dbReference type="Pfam" id="PF15919">
    <property type="entry name" value="HicB_lk_antitox"/>
    <property type="match status" value="1"/>
</dbReference>
<sequence length="156" mass="16626">MPTPNRAPSTAKQRRTQDQDMSRYIALVDAADGVVGVSFPDAPGCVAQSENRDEAFKDATAALAEWVAEELAEGRDAPRPRSMDELLADGEVRAALADGAVLISVPLIRDYGRPARANISLDAGLLADIDEAAHRLGVTRSAFLAAAARERLKETV</sequence>
<evidence type="ECO:0000313" key="4">
    <source>
        <dbReference type="Proteomes" id="UP000251558"/>
    </source>
</evidence>
<evidence type="ECO:0000256" key="1">
    <source>
        <dbReference type="SAM" id="MobiDB-lite"/>
    </source>
</evidence>